<dbReference type="Gene3D" id="2.60.120.470">
    <property type="entry name" value="PITH domain"/>
    <property type="match status" value="1"/>
</dbReference>
<dbReference type="AlphaFoldDB" id="A0A7J7VR33"/>
<sequence>MAGAAASGRLIRRSHPSSTVWPKACTRASTWNICSASTRAVRATATASSSRGRSRPTAPRFTGNVKLKGIIIMGEDDDSHSSEMRLYKNIAQMSFDDTDREPDQTFSLNRDLTGELEYATKISHFSDVYQLSIHISKNFGVDTTKVFYIGQRGEWTELCRHEVTICNYEASANPADHRVHQVTP</sequence>
<dbReference type="GO" id="GO:0005634">
    <property type="term" value="C:nucleus"/>
    <property type="evidence" value="ECO:0007669"/>
    <property type="project" value="TreeGrafter"/>
</dbReference>
<protein>
    <recommendedName>
        <fullName evidence="2">PITH domain-containing protein</fullName>
    </recommendedName>
</protein>
<dbReference type="SUPFAM" id="SSF49785">
    <property type="entry name" value="Galactose-binding domain-like"/>
    <property type="match status" value="1"/>
</dbReference>
<evidence type="ECO:0000313" key="3">
    <source>
        <dbReference type="EMBL" id="KAF6327523.1"/>
    </source>
</evidence>
<dbReference type="InterPro" id="IPR045099">
    <property type="entry name" value="PITH1-like"/>
</dbReference>
<name>A0A7J7VR33_RHIFE</name>
<comment type="similarity">
    <text evidence="1">Belongs to the PITHD1 family.</text>
</comment>
<dbReference type="Proteomes" id="UP000585614">
    <property type="component" value="Unassembled WGS sequence"/>
</dbReference>
<dbReference type="PROSITE" id="PS51532">
    <property type="entry name" value="PITH"/>
    <property type="match status" value="1"/>
</dbReference>
<comment type="caution">
    <text evidence="3">The sequence shown here is derived from an EMBL/GenBank/DDBJ whole genome shotgun (WGS) entry which is preliminary data.</text>
</comment>
<dbReference type="PANTHER" id="PTHR12175">
    <property type="entry name" value="AD039 HT014 THIOREDOXIN FAMILY TRP26"/>
    <property type="match status" value="1"/>
</dbReference>
<dbReference type="PANTHER" id="PTHR12175:SF1">
    <property type="entry name" value="PITH DOMAIN-CONTAINING PROTEIN 1"/>
    <property type="match status" value="1"/>
</dbReference>
<dbReference type="GO" id="GO:0005737">
    <property type="term" value="C:cytoplasm"/>
    <property type="evidence" value="ECO:0007669"/>
    <property type="project" value="UniProtKB-ARBA"/>
</dbReference>
<dbReference type="InterPro" id="IPR008979">
    <property type="entry name" value="Galactose-bd-like_sf"/>
</dbReference>
<dbReference type="FunFam" id="2.60.120.470:FF:000004">
    <property type="entry name" value="PITH domain-containing protein 1"/>
    <property type="match status" value="1"/>
</dbReference>
<dbReference type="EMBL" id="JACAGC010000012">
    <property type="protein sequence ID" value="KAF6327523.1"/>
    <property type="molecule type" value="Genomic_DNA"/>
</dbReference>
<evidence type="ECO:0000256" key="1">
    <source>
        <dbReference type="ARBA" id="ARBA00025788"/>
    </source>
</evidence>
<organism evidence="3 4">
    <name type="scientific">Rhinolophus ferrumequinum</name>
    <name type="common">Greater horseshoe bat</name>
    <dbReference type="NCBI Taxonomy" id="59479"/>
    <lineage>
        <taxon>Eukaryota</taxon>
        <taxon>Metazoa</taxon>
        <taxon>Chordata</taxon>
        <taxon>Craniata</taxon>
        <taxon>Vertebrata</taxon>
        <taxon>Euteleostomi</taxon>
        <taxon>Mammalia</taxon>
        <taxon>Eutheria</taxon>
        <taxon>Laurasiatheria</taxon>
        <taxon>Chiroptera</taxon>
        <taxon>Yinpterochiroptera</taxon>
        <taxon>Rhinolophoidea</taxon>
        <taxon>Rhinolophidae</taxon>
        <taxon>Rhinolophinae</taxon>
        <taxon>Rhinolophus</taxon>
    </lineage>
</organism>
<dbReference type="InterPro" id="IPR010400">
    <property type="entry name" value="PITH_dom"/>
</dbReference>
<feature type="domain" description="PITH" evidence="2">
    <location>
        <begin position="1"/>
        <end position="171"/>
    </location>
</feature>
<gene>
    <name evidence="3" type="ORF">mRhiFer1_008244</name>
</gene>
<reference evidence="3 4" key="1">
    <citation type="journal article" date="2020" name="Nature">
        <title>Six reference-quality genomes reveal evolution of bat adaptations.</title>
        <authorList>
            <person name="Jebb D."/>
            <person name="Huang Z."/>
            <person name="Pippel M."/>
            <person name="Hughes G.M."/>
            <person name="Lavrichenko K."/>
            <person name="Devanna P."/>
            <person name="Winkler S."/>
            <person name="Jermiin L.S."/>
            <person name="Skirmuntt E.C."/>
            <person name="Katzourakis A."/>
            <person name="Burkitt-Gray L."/>
            <person name="Ray D.A."/>
            <person name="Sullivan K.A.M."/>
            <person name="Roscito J.G."/>
            <person name="Kirilenko B.M."/>
            <person name="Davalos L.M."/>
            <person name="Corthals A.P."/>
            <person name="Power M.L."/>
            <person name="Jones G."/>
            <person name="Ransome R.D."/>
            <person name="Dechmann D.K.N."/>
            <person name="Locatelli A.G."/>
            <person name="Puechmaille S.J."/>
            <person name="Fedrigo O."/>
            <person name="Jarvis E.D."/>
            <person name="Hiller M."/>
            <person name="Vernes S.C."/>
            <person name="Myers E.W."/>
            <person name="Teeling E.C."/>
        </authorList>
    </citation>
    <scope>NUCLEOTIDE SEQUENCE [LARGE SCALE GENOMIC DNA]</scope>
    <source>
        <strain evidence="3">MRhiFer1</strain>
        <tissue evidence="3">Lung</tissue>
    </source>
</reference>
<accession>A0A7J7VR33</accession>
<proteinExistence type="inferred from homology"/>
<evidence type="ECO:0000313" key="4">
    <source>
        <dbReference type="Proteomes" id="UP000585614"/>
    </source>
</evidence>
<dbReference type="InterPro" id="IPR037047">
    <property type="entry name" value="PITH_dom_sf"/>
</dbReference>
<evidence type="ECO:0000259" key="2">
    <source>
        <dbReference type="PROSITE" id="PS51532"/>
    </source>
</evidence>
<dbReference type="Pfam" id="PF06201">
    <property type="entry name" value="PITH"/>
    <property type="match status" value="1"/>
</dbReference>